<evidence type="ECO:0000256" key="1">
    <source>
        <dbReference type="SAM" id="MobiDB-lite"/>
    </source>
</evidence>
<organism evidence="2 3">
    <name type="scientific">Halochromatium glycolicum</name>
    <dbReference type="NCBI Taxonomy" id="85075"/>
    <lineage>
        <taxon>Bacteria</taxon>
        <taxon>Pseudomonadati</taxon>
        <taxon>Pseudomonadota</taxon>
        <taxon>Gammaproteobacteria</taxon>
        <taxon>Chromatiales</taxon>
        <taxon>Chromatiaceae</taxon>
        <taxon>Halochromatium</taxon>
    </lineage>
</organism>
<evidence type="ECO:0000313" key="2">
    <source>
        <dbReference type="EMBL" id="MBK1705772.1"/>
    </source>
</evidence>
<accession>A0AAJ0XBB7</accession>
<dbReference type="AlphaFoldDB" id="A0AAJ0XBB7"/>
<sequence>MAKQTIHIRRHLRASTPVAALLDEIEQREQLLRMIRNHLPREVGTHCRQVALVDGELTLFVESPIWVDRLRYRCADLVSGLLADGLEVERCRVRVLPDSRPSVPVQQGSSRDLYGDDEPTGADQPSSPLARALLRLARTLGRASET</sequence>
<evidence type="ECO:0008006" key="4">
    <source>
        <dbReference type="Google" id="ProtNLM"/>
    </source>
</evidence>
<dbReference type="Proteomes" id="UP001296776">
    <property type="component" value="Unassembled WGS sequence"/>
</dbReference>
<keyword evidence="3" id="KW-1185">Reference proteome</keyword>
<feature type="region of interest" description="Disordered" evidence="1">
    <location>
        <begin position="99"/>
        <end position="128"/>
    </location>
</feature>
<dbReference type="EMBL" id="NRSJ01000028">
    <property type="protein sequence ID" value="MBK1705772.1"/>
    <property type="molecule type" value="Genomic_DNA"/>
</dbReference>
<dbReference type="RefSeq" id="WP_200346991.1">
    <property type="nucleotide sequence ID" value="NZ_NRSJ01000028.1"/>
</dbReference>
<proteinExistence type="predicted"/>
<comment type="caution">
    <text evidence="2">The sequence shown here is derived from an EMBL/GenBank/DDBJ whole genome shotgun (WGS) entry which is preliminary data.</text>
</comment>
<evidence type="ECO:0000313" key="3">
    <source>
        <dbReference type="Proteomes" id="UP001296776"/>
    </source>
</evidence>
<protein>
    <recommendedName>
        <fullName evidence="4">DUF721 domain-containing protein</fullName>
    </recommendedName>
</protein>
<dbReference type="InterPro" id="IPR007922">
    <property type="entry name" value="DciA-like"/>
</dbReference>
<dbReference type="Pfam" id="PF05258">
    <property type="entry name" value="DciA"/>
    <property type="match status" value="1"/>
</dbReference>
<name>A0AAJ0XBB7_9GAMM</name>
<reference evidence="2" key="1">
    <citation type="submission" date="2017-08" db="EMBL/GenBank/DDBJ databases">
        <authorList>
            <person name="Imhoff J.F."/>
            <person name="Rahn T."/>
            <person name="Kuenzel S."/>
            <person name="Neulinger S.C."/>
        </authorList>
    </citation>
    <scope>NUCLEOTIDE SEQUENCE</scope>
    <source>
        <strain evidence="2">DSM 11080</strain>
    </source>
</reference>
<gene>
    <name evidence="2" type="ORF">CKO40_14725</name>
</gene>
<reference evidence="2" key="2">
    <citation type="journal article" date="2020" name="Microorganisms">
        <title>Osmotic Adaptation and Compatible Solute Biosynthesis of Phototrophic Bacteria as Revealed from Genome Analyses.</title>
        <authorList>
            <person name="Imhoff J.F."/>
            <person name="Rahn T."/>
            <person name="Kunzel S."/>
            <person name="Keller A."/>
            <person name="Neulinger S.C."/>
        </authorList>
    </citation>
    <scope>NUCLEOTIDE SEQUENCE</scope>
    <source>
        <strain evidence="2">DSM 11080</strain>
    </source>
</reference>